<evidence type="ECO:0000313" key="10">
    <source>
        <dbReference type="EMBL" id="KRL90825.1"/>
    </source>
</evidence>
<evidence type="ECO:0000256" key="3">
    <source>
        <dbReference type="ARBA" id="ARBA00022448"/>
    </source>
</evidence>
<evidence type="ECO:0000256" key="2">
    <source>
        <dbReference type="ARBA" id="ARBA00005540"/>
    </source>
</evidence>
<dbReference type="RefSeq" id="WP_057797754.1">
    <property type="nucleotide sequence ID" value="NZ_AZFM01000006.1"/>
</dbReference>
<dbReference type="Pfam" id="PF12822">
    <property type="entry name" value="ECF_trnsprt"/>
    <property type="match status" value="1"/>
</dbReference>
<reference evidence="10 11" key="1">
    <citation type="journal article" date="2015" name="Genome Announc.">
        <title>Expanding the biotechnology potential of lactobacilli through comparative genomics of 213 strains and associated genera.</title>
        <authorList>
            <person name="Sun Z."/>
            <person name="Harris H.M."/>
            <person name="McCann A."/>
            <person name="Guo C."/>
            <person name="Argimon S."/>
            <person name="Zhang W."/>
            <person name="Yang X."/>
            <person name="Jeffery I.B."/>
            <person name="Cooney J.C."/>
            <person name="Kagawa T.F."/>
            <person name="Liu W."/>
            <person name="Song Y."/>
            <person name="Salvetti E."/>
            <person name="Wrobel A."/>
            <person name="Rasinkangas P."/>
            <person name="Parkhill J."/>
            <person name="Rea M.C."/>
            <person name="O'Sullivan O."/>
            <person name="Ritari J."/>
            <person name="Douillard F.P."/>
            <person name="Paul Ross R."/>
            <person name="Yang R."/>
            <person name="Briner A.E."/>
            <person name="Felis G.E."/>
            <person name="de Vos W.M."/>
            <person name="Barrangou R."/>
            <person name="Klaenhammer T.R."/>
            <person name="Caufield P.W."/>
            <person name="Cui Y."/>
            <person name="Zhang H."/>
            <person name="O'Toole P.W."/>
        </authorList>
    </citation>
    <scope>NUCLEOTIDE SEQUENCE [LARGE SCALE GENOMIC DNA]</scope>
    <source>
        <strain evidence="10 11">DSM 16043</strain>
    </source>
</reference>
<evidence type="ECO:0000256" key="1">
    <source>
        <dbReference type="ARBA" id="ARBA00004651"/>
    </source>
</evidence>
<feature type="transmembrane region" description="Helical" evidence="9">
    <location>
        <begin position="15"/>
        <end position="41"/>
    </location>
</feature>
<evidence type="ECO:0000256" key="4">
    <source>
        <dbReference type="ARBA" id="ARBA00022475"/>
    </source>
</evidence>
<dbReference type="PIRSF" id="PIRSF037778">
    <property type="entry name" value="UCP037778_transp_RibU"/>
    <property type="match status" value="1"/>
</dbReference>
<dbReference type="Gene3D" id="1.10.1760.20">
    <property type="match status" value="1"/>
</dbReference>
<keyword evidence="5 9" id="KW-0812">Transmembrane</keyword>
<comment type="caution">
    <text evidence="10">The sequence shown here is derived from an EMBL/GenBank/DDBJ whole genome shotgun (WGS) entry which is preliminary data.</text>
</comment>
<keyword evidence="7 8" id="KW-0472">Membrane</keyword>
<dbReference type="EMBL" id="AZFM01000006">
    <property type="protein sequence ID" value="KRL90825.1"/>
    <property type="molecule type" value="Genomic_DNA"/>
</dbReference>
<feature type="transmembrane region" description="Helical" evidence="9">
    <location>
        <begin position="48"/>
        <end position="68"/>
    </location>
</feature>
<comment type="similarity">
    <text evidence="2 8">Belongs to the prokaryotic riboflavin transporter (P-RFT) (TC 2.A.87) family.</text>
</comment>
<keyword evidence="4 8" id="KW-1003">Cell membrane</keyword>
<keyword evidence="3 8" id="KW-0813">Transport</keyword>
<feature type="transmembrane region" description="Helical" evidence="9">
    <location>
        <begin position="119"/>
        <end position="144"/>
    </location>
</feature>
<sequence length="229" mass="25081">MSNTRRAGNSLTNLIAYALIGAIAFVVMKFEFPIIPGVGFLKFDFSDIVITIGMFLFGAWPGVLMALIRGLLSLIFSGFALPSIVGQLAAFLATLSFALPFYLISKGITQENRRTKKGYLLPILGLIIGIIAMTIVLSLTNAFVLTPVYAVTSMANIPALHNYSDLFNFTVNNYLGQLLHLPSMNAYIFGIIVPFNLLKGAINSVVVFILFESTLKSIKPFVQKRFTVN</sequence>
<dbReference type="Proteomes" id="UP000051036">
    <property type="component" value="Unassembled WGS sequence"/>
</dbReference>
<dbReference type="InterPro" id="IPR025720">
    <property type="entry name" value="RibU"/>
</dbReference>
<dbReference type="GO" id="GO:0032217">
    <property type="term" value="F:riboflavin transmembrane transporter activity"/>
    <property type="evidence" value="ECO:0007669"/>
    <property type="project" value="UniProtKB-UniRule"/>
</dbReference>
<gene>
    <name evidence="10" type="ORF">FC46_GL001670</name>
</gene>
<dbReference type="GO" id="GO:0005886">
    <property type="term" value="C:plasma membrane"/>
    <property type="evidence" value="ECO:0007669"/>
    <property type="project" value="UniProtKB-SubCell"/>
</dbReference>
<proteinExistence type="inferred from homology"/>
<evidence type="ECO:0000256" key="5">
    <source>
        <dbReference type="ARBA" id="ARBA00022692"/>
    </source>
</evidence>
<protein>
    <recommendedName>
        <fullName evidence="8">Riboflavin transporter</fullName>
    </recommendedName>
</protein>
<evidence type="ECO:0000256" key="6">
    <source>
        <dbReference type="ARBA" id="ARBA00022989"/>
    </source>
</evidence>
<comment type="subcellular location">
    <subcellularLocation>
        <location evidence="1">Cell membrane</location>
        <topology evidence="1">Multi-pass membrane protein</topology>
    </subcellularLocation>
</comment>
<dbReference type="STRING" id="1423763.FC46_GL001670"/>
<dbReference type="PATRIC" id="fig|1423763.3.peg.1697"/>
<feature type="transmembrane region" description="Helical" evidence="9">
    <location>
        <begin position="186"/>
        <end position="211"/>
    </location>
</feature>
<dbReference type="AlphaFoldDB" id="A0A0R1UBR3"/>
<keyword evidence="6 9" id="KW-1133">Transmembrane helix</keyword>
<evidence type="ECO:0000313" key="11">
    <source>
        <dbReference type="Proteomes" id="UP000051036"/>
    </source>
</evidence>
<comment type="function">
    <text evidence="8">Probably a riboflavin-binding protein that interacts with the energy-coupling factor (ECF) ABC-transporter complex.</text>
</comment>
<name>A0A0R1UBR3_9LACO</name>
<dbReference type="InterPro" id="IPR024529">
    <property type="entry name" value="ECF_trnsprt_substrate-spec"/>
</dbReference>
<evidence type="ECO:0000256" key="7">
    <source>
        <dbReference type="ARBA" id="ARBA00023136"/>
    </source>
</evidence>
<dbReference type="OrthoDB" id="9809216at2"/>
<evidence type="ECO:0000256" key="9">
    <source>
        <dbReference type="SAM" id="Phobius"/>
    </source>
</evidence>
<dbReference type="PANTHER" id="PTHR38438">
    <property type="entry name" value="RIBOFLAVIN TRANSPORTER RIBU"/>
    <property type="match status" value="1"/>
</dbReference>
<evidence type="ECO:0000256" key="8">
    <source>
        <dbReference type="PIRNR" id="PIRNR037778"/>
    </source>
</evidence>
<organism evidence="10 11">
    <name type="scientific">Lactobacillus kalixensis DSM 16043</name>
    <dbReference type="NCBI Taxonomy" id="1423763"/>
    <lineage>
        <taxon>Bacteria</taxon>
        <taxon>Bacillati</taxon>
        <taxon>Bacillota</taxon>
        <taxon>Bacilli</taxon>
        <taxon>Lactobacillales</taxon>
        <taxon>Lactobacillaceae</taxon>
        <taxon>Lactobacillus</taxon>
    </lineage>
</organism>
<feature type="transmembrane region" description="Helical" evidence="9">
    <location>
        <begin position="74"/>
        <end position="99"/>
    </location>
</feature>
<dbReference type="PANTHER" id="PTHR38438:SF1">
    <property type="entry name" value="RIBOFLAVIN TRANSPORTER RIBU"/>
    <property type="match status" value="1"/>
</dbReference>
<accession>A0A0R1UBR3</accession>
<keyword evidence="11" id="KW-1185">Reference proteome</keyword>